<feature type="transmembrane region" description="Helical" evidence="6">
    <location>
        <begin position="156"/>
        <end position="177"/>
    </location>
</feature>
<reference evidence="8 9" key="1">
    <citation type="submission" date="2015-11" db="EMBL/GenBank/DDBJ databases">
        <title>Exploring the genomic traits of fungus-feeding bacterial genus Collimonas.</title>
        <authorList>
            <person name="Song C."/>
            <person name="Schmidt R."/>
            <person name="de Jager V."/>
            <person name="Krzyzanowska D."/>
            <person name="Jongedijk E."/>
            <person name="Cankar K."/>
            <person name="Beekwilder J."/>
            <person name="van Veen A."/>
            <person name="de Boer W."/>
            <person name="van Veen J.A."/>
            <person name="Garbeva P."/>
        </authorList>
    </citation>
    <scope>NUCLEOTIDE SEQUENCE [LARGE SCALE GENOMIC DNA]</scope>
    <source>
        <strain evidence="8 9">Ter6</strain>
    </source>
</reference>
<feature type="domain" description="EamA" evidence="7">
    <location>
        <begin position="158"/>
        <end position="296"/>
    </location>
</feature>
<dbReference type="InterPro" id="IPR051258">
    <property type="entry name" value="Diverse_Substrate_Transporter"/>
</dbReference>
<protein>
    <submittedName>
        <fullName evidence="8">EamA-like transporter family protein</fullName>
    </submittedName>
</protein>
<feature type="transmembrane region" description="Helical" evidence="6">
    <location>
        <begin position="280"/>
        <end position="298"/>
    </location>
</feature>
<dbReference type="PATRIC" id="fig|158899.10.peg.3549"/>
<feature type="transmembrane region" description="Helical" evidence="6">
    <location>
        <begin position="107"/>
        <end position="125"/>
    </location>
</feature>
<comment type="subcellular location">
    <subcellularLocation>
        <location evidence="1">Cell membrane</location>
        <topology evidence="1">Multi-pass membrane protein</topology>
    </subcellularLocation>
</comment>
<keyword evidence="5 6" id="KW-0472">Membrane</keyword>
<dbReference type="RefSeq" id="WP_061540837.1">
    <property type="nucleotide sequence ID" value="NZ_CP013232.1"/>
</dbReference>
<feature type="transmembrane region" description="Helical" evidence="6">
    <location>
        <begin position="43"/>
        <end position="64"/>
    </location>
</feature>
<evidence type="ECO:0000256" key="6">
    <source>
        <dbReference type="SAM" id="Phobius"/>
    </source>
</evidence>
<keyword evidence="2" id="KW-1003">Cell membrane</keyword>
<dbReference type="SUPFAM" id="SSF103481">
    <property type="entry name" value="Multidrug resistance efflux transporter EmrE"/>
    <property type="match status" value="2"/>
</dbReference>
<keyword evidence="4 6" id="KW-1133">Transmembrane helix</keyword>
<evidence type="ECO:0000256" key="1">
    <source>
        <dbReference type="ARBA" id="ARBA00004651"/>
    </source>
</evidence>
<evidence type="ECO:0000259" key="7">
    <source>
        <dbReference type="Pfam" id="PF00892"/>
    </source>
</evidence>
<sequence>MTISSASRSPNSSAKGLWFADLLLLLVAIVWGTSYGVAKDALVFYPVLGFVAIRFCMTFFLLLPSLRQLARPEGRAALRAGVPLGLILLAIFICETFGVALTQASNAAFLISLCVVFTPFVEWLVMAQRPPVSAFVVAFVSLFGTWLLTIGSNLTFNLGDGLMLAAALLRAFMMVMTKRLTVDKDMSNLTLTAVQSGVVGFGCLLVASLFMQGGLPPLPSDPSFWVSTVYLVLFCTIFAFFAQNYGLRRSNPTRVSLLMGSEPVFGALFASFWLGEKLGALSWVGGALIVGATLWATLPRSMINFGAFFSTRNIKPESAPIIGAGIDSSQ</sequence>
<evidence type="ECO:0000256" key="5">
    <source>
        <dbReference type="ARBA" id="ARBA00023136"/>
    </source>
</evidence>
<feature type="transmembrane region" description="Helical" evidence="6">
    <location>
        <begin position="16"/>
        <end position="37"/>
    </location>
</feature>
<keyword evidence="3 6" id="KW-0812">Transmembrane</keyword>
<evidence type="ECO:0000313" key="9">
    <source>
        <dbReference type="Proteomes" id="UP000072421"/>
    </source>
</evidence>
<dbReference type="OrthoDB" id="7158585at2"/>
<proteinExistence type="predicted"/>
<feature type="transmembrane region" description="Helical" evidence="6">
    <location>
        <begin position="223"/>
        <end position="243"/>
    </location>
</feature>
<feature type="transmembrane region" description="Helical" evidence="6">
    <location>
        <begin position="132"/>
        <end position="150"/>
    </location>
</feature>
<feature type="transmembrane region" description="Helical" evidence="6">
    <location>
        <begin position="189"/>
        <end position="211"/>
    </location>
</feature>
<evidence type="ECO:0000256" key="4">
    <source>
        <dbReference type="ARBA" id="ARBA00022989"/>
    </source>
</evidence>
<evidence type="ECO:0000256" key="3">
    <source>
        <dbReference type="ARBA" id="ARBA00022692"/>
    </source>
</evidence>
<dbReference type="InterPro" id="IPR000620">
    <property type="entry name" value="EamA_dom"/>
</dbReference>
<dbReference type="EMBL" id="CP013232">
    <property type="protein sequence ID" value="AMO96198.1"/>
    <property type="molecule type" value="Genomic_DNA"/>
</dbReference>
<evidence type="ECO:0000256" key="2">
    <source>
        <dbReference type="ARBA" id="ARBA00022475"/>
    </source>
</evidence>
<gene>
    <name evidence="8" type="ORF">CFter6_3565</name>
</gene>
<dbReference type="InterPro" id="IPR037185">
    <property type="entry name" value="EmrE-like"/>
</dbReference>
<dbReference type="GO" id="GO:0005886">
    <property type="term" value="C:plasma membrane"/>
    <property type="evidence" value="ECO:0007669"/>
    <property type="project" value="UniProtKB-SubCell"/>
</dbReference>
<feature type="transmembrane region" description="Helical" evidence="6">
    <location>
        <begin position="255"/>
        <end position="274"/>
    </location>
</feature>
<feature type="domain" description="EamA" evidence="7">
    <location>
        <begin position="19"/>
        <end position="149"/>
    </location>
</feature>
<organism evidence="8">
    <name type="scientific">Collimonas fungivorans</name>
    <dbReference type="NCBI Taxonomy" id="158899"/>
    <lineage>
        <taxon>Bacteria</taxon>
        <taxon>Pseudomonadati</taxon>
        <taxon>Pseudomonadota</taxon>
        <taxon>Betaproteobacteria</taxon>
        <taxon>Burkholderiales</taxon>
        <taxon>Oxalobacteraceae</taxon>
        <taxon>Collimonas</taxon>
    </lineage>
</organism>
<dbReference type="Proteomes" id="UP000072421">
    <property type="component" value="Chromosome"/>
</dbReference>
<name>A0A127PEG5_9BURK</name>
<dbReference type="Pfam" id="PF00892">
    <property type="entry name" value="EamA"/>
    <property type="match status" value="2"/>
</dbReference>
<dbReference type="PANTHER" id="PTHR42920:SF5">
    <property type="entry name" value="EAMA DOMAIN-CONTAINING PROTEIN"/>
    <property type="match status" value="1"/>
</dbReference>
<dbReference type="AlphaFoldDB" id="A0A127PEG5"/>
<evidence type="ECO:0000313" key="8">
    <source>
        <dbReference type="EMBL" id="AMO96198.1"/>
    </source>
</evidence>
<feature type="transmembrane region" description="Helical" evidence="6">
    <location>
        <begin position="76"/>
        <end position="101"/>
    </location>
</feature>
<accession>A0A127PEG5</accession>
<dbReference type="PANTHER" id="PTHR42920">
    <property type="entry name" value="OS03G0707200 PROTEIN-RELATED"/>
    <property type="match status" value="1"/>
</dbReference>